<dbReference type="PANTHER" id="PTHR10492">
    <property type="match status" value="1"/>
</dbReference>
<dbReference type="Pfam" id="PF14214">
    <property type="entry name" value="Helitron_like_N"/>
    <property type="match status" value="1"/>
</dbReference>
<dbReference type="GO" id="GO:0006310">
    <property type="term" value="P:DNA recombination"/>
    <property type="evidence" value="ECO:0007669"/>
    <property type="project" value="UniProtKB-KW"/>
</dbReference>
<keyword evidence="1" id="KW-0234">DNA repair</keyword>
<sequence>MSANTAPDSPLGREILCHQNAAALTDSSPPQRIARDRRSHSKIQPLRDGNIRADGRDHHAIHVPEEIQRIGAITRKQKATYIGSGKENSEIQPLGDRNVRAEICDGRDHHVVHVHEKIQRIGAMARKRKATYVGSGKENSEPQVGKEISKLALAQCARRERERNLNQSTARRSEQHLLRDTRAQPLQKRNIGAARDEHCANIGNNVHNREDTQRADTTAQARQKSSYADKGKGLLTCANEKDTYLVEPLRDRNVGVEIHEERNVNTIRVREVPNGSIISKKAMAQRARRERERNLKQAYSYQSGQRSQVERTNECLQPIPHANSPLTPSHRPLNCFGQGSIVTQPIEKRQRVAQNSTSPSFMPNATSTPHTNRPTLTDQVELCCEYEWEVSVNLEGPSRAHVITGRHNLGNMDIKCTHCKALHWMDERLTKSSTSNPLFGTCCFQGKIKLPTLITPPPPIRALYDGDDDRSISFRKHTREYNATNSFTSLGATLDPRMLSGRGPTSFTIHGELRHRVGSLLPQQGKDASYAQLYIYDPASALEVRNRRNQQLRKDVLQTIQETLLQVNPFVDKFRQAYAILDQLDIAEQTLPAHLHYSSSKDRRRYNLPTSDEIAVVIPGDGSKASGMRYIVLHLRGDNQLMQINECHPAYLPLHYVLLFPRGELGWEPGMKQWDVKNNRPTTVRLTQMEYYSYRLFERQTEYSTILRGGKLFQEFLVDAWAATEQNRLTYYKLNQARLRTSLYHDLTDVGPDGLDPDQIGQRMILPSSFTGGPRHMFEIIQDSMAITRYNHHPDIFLTMTANPKWPEITSALLHNQTAVDRPDLVARVFELKRKALMKEIEKNSRDKIRTCAQVDKLVCAEFPNLEDDPELFETVKSCMVHGPCGARNPHATCMENGKCTKRYPRAFAETTTMDENGYPIYRRRDDGKVYIVRGQEVDNRDVVPYNPHLSKMFNCHINVEVCAGMRCVKYIHKYIYKGHDRATMVLGSVNEIKQYLDGRYIGPPEAAWRIFGHHMHEEVPTVTRLALHLPGMHRVNYNPKESLEDIIARAAVEKSTLTGFFSWYASNPDSIPYTYQEFPQYFVWDKTNNVWTPRRIGYAIGRMYFASPNCGETFYLRLLLTVVRGPKSYESLRTVNNVIHDTFKLACVARGLLEDDDEWVQCLEEAAIMKSGYQLRRLFCVILTQCAPLQPLELWKQFSIHICDDLADKIRTLFALPNPTEGQIEDYGLYLLNQMLGETGKSLYDFPPMPQPIENWSTVVGNRLIIEHRLLQVQAQQADTETNIGRLNSGQRSAYDAIICSVLENKGTTFFLNGGAGTGKTFLYNTIAQKCRGLGHIVVTVASSGIASLLLEGGRTAHSTFSIPLDVLENSICGFTKQSIQAELFRETKMIIWDEVPMQHKYCVEAVDRTLLDIRDNPKPFGGMTVVLGGDFRQILPVVTKGVREEIVAASLRCSDLWDDIHVLTLSLNMRLNTIEPRNADFANFLMEVGTNPQEVVHLPTTIGRCQDLNELLSTVYPHLGVANVSTPTFLTERTILSARNDDVNAINCTALTIFPGNSYTYLAADKMSVDDGMDRSITNQYPNEYLNTLDPPGLPPFKLQLKAGCPIILLRNIAPKDGLCNGTRMMVIRCASRIIEVKILTGAKFGELAFIPRISLSPSSSDFPFHMTRHQFPVRLAYAMTINKSQGQSVKFVGVDLRTPVFSHGQLYVALSRCTSFDRISVLLPEEAIDSTTNIVYPEVLL</sequence>
<proteinExistence type="inferred from homology"/>
<keyword evidence="1" id="KW-0067">ATP-binding</keyword>
<dbReference type="GO" id="GO:0016787">
    <property type="term" value="F:hydrolase activity"/>
    <property type="evidence" value="ECO:0007669"/>
    <property type="project" value="UniProtKB-KW"/>
</dbReference>
<keyword evidence="1" id="KW-0227">DNA damage</keyword>
<feature type="region of interest" description="Disordered" evidence="2">
    <location>
        <begin position="353"/>
        <end position="374"/>
    </location>
</feature>
<dbReference type="Proteomes" id="UP000823749">
    <property type="component" value="Chromosome 6"/>
</dbReference>
<evidence type="ECO:0000256" key="2">
    <source>
        <dbReference type="SAM" id="MobiDB-lite"/>
    </source>
</evidence>
<keyword evidence="1" id="KW-0378">Hydrolase</keyword>
<dbReference type="GO" id="GO:0043139">
    <property type="term" value="F:5'-3' DNA helicase activity"/>
    <property type="evidence" value="ECO:0007669"/>
    <property type="project" value="UniProtKB-EC"/>
</dbReference>
<feature type="region of interest" description="Disordered" evidence="2">
    <location>
        <begin position="21"/>
        <end position="53"/>
    </location>
</feature>
<organism evidence="6 7">
    <name type="scientific">Rhododendron griersonianum</name>
    <dbReference type="NCBI Taxonomy" id="479676"/>
    <lineage>
        <taxon>Eukaryota</taxon>
        <taxon>Viridiplantae</taxon>
        <taxon>Streptophyta</taxon>
        <taxon>Embryophyta</taxon>
        <taxon>Tracheophyta</taxon>
        <taxon>Spermatophyta</taxon>
        <taxon>Magnoliopsida</taxon>
        <taxon>eudicotyledons</taxon>
        <taxon>Gunneridae</taxon>
        <taxon>Pentapetalae</taxon>
        <taxon>asterids</taxon>
        <taxon>Ericales</taxon>
        <taxon>Ericaceae</taxon>
        <taxon>Ericoideae</taxon>
        <taxon>Rhodoreae</taxon>
        <taxon>Rhododendron</taxon>
    </lineage>
</organism>
<evidence type="ECO:0000313" key="6">
    <source>
        <dbReference type="EMBL" id="KAG5546140.1"/>
    </source>
</evidence>
<dbReference type="GO" id="GO:0000723">
    <property type="term" value="P:telomere maintenance"/>
    <property type="evidence" value="ECO:0007669"/>
    <property type="project" value="InterPro"/>
</dbReference>
<evidence type="ECO:0000256" key="1">
    <source>
        <dbReference type="RuleBase" id="RU363044"/>
    </source>
</evidence>
<keyword evidence="1" id="KW-0347">Helicase</keyword>
<accession>A0AAV6K155</accession>
<dbReference type="GO" id="GO:0006281">
    <property type="term" value="P:DNA repair"/>
    <property type="evidence" value="ECO:0007669"/>
    <property type="project" value="UniProtKB-KW"/>
</dbReference>
<dbReference type="Pfam" id="PF21530">
    <property type="entry name" value="Pif1_2B_dom"/>
    <property type="match status" value="1"/>
</dbReference>
<protein>
    <recommendedName>
        <fullName evidence="1">ATP-dependent DNA helicase</fullName>
        <ecNumber evidence="1">5.6.2.3</ecNumber>
    </recommendedName>
</protein>
<comment type="catalytic activity">
    <reaction evidence="1">
        <text>ATP + H2O = ADP + phosphate + H(+)</text>
        <dbReference type="Rhea" id="RHEA:13065"/>
        <dbReference type="ChEBI" id="CHEBI:15377"/>
        <dbReference type="ChEBI" id="CHEBI:15378"/>
        <dbReference type="ChEBI" id="CHEBI:30616"/>
        <dbReference type="ChEBI" id="CHEBI:43474"/>
        <dbReference type="ChEBI" id="CHEBI:456216"/>
        <dbReference type="EC" id="5.6.2.3"/>
    </reaction>
</comment>
<dbReference type="Pfam" id="PF05970">
    <property type="entry name" value="PIF1"/>
    <property type="match status" value="1"/>
</dbReference>
<gene>
    <name evidence="6" type="ORF">RHGRI_018350</name>
</gene>
<name>A0AAV6K155_9ERIC</name>
<dbReference type="Gene3D" id="3.40.50.300">
    <property type="entry name" value="P-loop containing nucleotide triphosphate hydrolases"/>
    <property type="match status" value="1"/>
</dbReference>
<evidence type="ECO:0000259" key="3">
    <source>
        <dbReference type="Pfam" id="PF05970"/>
    </source>
</evidence>
<feature type="domain" description="DNA helicase Pif1-like DEAD-box helicase" evidence="3">
    <location>
        <begin position="1288"/>
        <end position="1491"/>
    </location>
</feature>
<dbReference type="InterPro" id="IPR010285">
    <property type="entry name" value="DNA_helicase_pif1-like_DEAD"/>
</dbReference>
<keyword evidence="1" id="KW-0233">DNA recombination</keyword>
<keyword evidence="7" id="KW-1185">Reference proteome</keyword>
<dbReference type="GO" id="GO:0005524">
    <property type="term" value="F:ATP binding"/>
    <property type="evidence" value="ECO:0007669"/>
    <property type="project" value="UniProtKB-KW"/>
</dbReference>
<dbReference type="InterPro" id="IPR049163">
    <property type="entry name" value="Pif1-like_2B_dom"/>
</dbReference>
<dbReference type="InterPro" id="IPR027417">
    <property type="entry name" value="P-loop_NTPase"/>
</dbReference>
<dbReference type="EC" id="5.6.2.3" evidence="1"/>
<dbReference type="SUPFAM" id="SSF52540">
    <property type="entry name" value="P-loop containing nucleoside triphosphate hydrolases"/>
    <property type="match status" value="2"/>
</dbReference>
<reference evidence="6 7" key="1">
    <citation type="submission" date="2020-08" db="EMBL/GenBank/DDBJ databases">
        <title>Plant Genome Project.</title>
        <authorList>
            <person name="Zhang R.-G."/>
        </authorList>
    </citation>
    <scope>NUCLEOTIDE SEQUENCE [LARGE SCALE GENOMIC DNA]</scope>
    <source>
        <strain evidence="6">WSP0</strain>
        <tissue evidence="6">Leaf</tissue>
    </source>
</reference>
<keyword evidence="1" id="KW-0547">Nucleotide-binding</keyword>
<evidence type="ECO:0000259" key="4">
    <source>
        <dbReference type="Pfam" id="PF14214"/>
    </source>
</evidence>
<evidence type="ECO:0000313" key="7">
    <source>
        <dbReference type="Proteomes" id="UP000823749"/>
    </source>
</evidence>
<dbReference type="InterPro" id="IPR025476">
    <property type="entry name" value="Helitron_helicase-like"/>
</dbReference>
<dbReference type="PANTHER" id="PTHR10492:SF57">
    <property type="entry name" value="ATP-DEPENDENT DNA HELICASE"/>
    <property type="match status" value="1"/>
</dbReference>
<evidence type="ECO:0000259" key="5">
    <source>
        <dbReference type="Pfam" id="PF21530"/>
    </source>
</evidence>
<comment type="caution">
    <text evidence="6">The sequence shown here is derived from an EMBL/GenBank/DDBJ whole genome shotgun (WGS) entry which is preliminary data.</text>
</comment>
<feature type="domain" description="Helitron helicase-like" evidence="4">
    <location>
        <begin position="691"/>
        <end position="843"/>
    </location>
</feature>
<comment type="similarity">
    <text evidence="1">Belongs to the helicase family.</text>
</comment>
<dbReference type="EMBL" id="JACTNZ010000006">
    <property type="protein sequence ID" value="KAG5546140.1"/>
    <property type="molecule type" value="Genomic_DNA"/>
</dbReference>
<feature type="domain" description="DNA helicase Pif1-like 2B" evidence="5">
    <location>
        <begin position="1586"/>
        <end position="1631"/>
    </location>
</feature>
<comment type="cofactor">
    <cofactor evidence="1">
        <name>Mg(2+)</name>
        <dbReference type="ChEBI" id="CHEBI:18420"/>
    </cofactor>
</comment>
<dbReference type="CDD" id="cd18809">
    <property type="entry name" value="SF1_C_RecD"/>
    <property type="match status" value="1"/>
</dbReference>